<dbReference type="InterPro" id="IPR014167">
    <property type="entry name" value="Tol-Pal_TolB"/>
</dbReference>
<organism evidence="7 8">
    <name type="scientific">Thioalkalicoccus limnaeus</name>
    <dbReference type="NCBI Taxonomy" id="120681"/>
    <lineage>
        <taxon>Bacteria</taxon>
        <taxon>Pseudomonadati</taxon>
        <taxon>Pseudomonadota</taxon>
        <taxon>Gammaproteobacteria</taxon>
        <taxon>Chromatiales</taxon>
        <taxon>Chromatiaceae</taxon>
        <taxon>Thioalkalicoccus</taxon>
    </lineage>
</organism>
<evidence type="ECO:0000256" key="1">
    <source>
        <dbReference type="ARBA" id="ARBA00004418"/>
    </source>
</evidence>
<dbReference type="InterPro" id="IPR007195">
    <property type="entry name" value="TolB_N"/>
</dbReference>
<sequence precursor="true">MLRSLLTALLLAFGAIASAQAQLTIEVTGGVEGAQPIGVVPFGVDAELTPPVDVAAVIAANLARTGRFRVMPHREMLSQPHRVEDVDLREWRQQGANSLVIGRILPGSVGGFQIDVALLDVFSGEELLAMSMPASVAGMRHAAHRIADAIFEQLTGQKGVFSTRIAYVAVQDDGGDPRMTLRVSDADGYNPQTIVSSREPLLSPAWSPDGRRMAYVSFEKKRSAIYLQELATGRRELLASYPGINGSPAFSPDGNQLAMTLSKDGQPDIYVLNLVNRQLRRLTDHHAIDTEPAWSPDGSEIVFTSDRGGQAQIYRIPSVGGEARRVTFQNDYNARAAFAPDGRSLVLVTRVNGRYRIARLDLATNRVRLVSGGPLDESPGFAPNGTMVIFATRHDGRGVLATASTDGAVTQRLTQERGDVREPAWSPFVE</sequence>
<proteinExistence type="inferred from homology"/>
<feature type="chain" id="PRO_5044923495" description="Tol-Pal system protein TolB" evidence="5">
    <location>
        <begin position="22"/>
        <end position="430"/>
    </location>
</feature>
<keyword evidence="4 5" id="KW-0574">Periplasm</keyword>
<keyword evidence="8" id="KW-1185">Reference proteome</keyword>
<dbReference type="NCBIfam" id="TIGR02800">
    <property type="entry name" value="propeller_TolB"/>
    <property type="match status" value="1"/>
</dbReference>
<evidence type="ECO:0000313" key="7">
    <source>
        <dbReference type="EMBL" id="MEY6431116.1"/>
    </source>
</evidence>
<dbReference type="PANTHER" id="PTHR36842:SF1">
    <property type="entry name" value="PROTEIN TOLB"/>
    <property type="match status" value="1"/>
</dbReference>
<dbReference type="Pfam" id="PF07676">
    <property type="entry name" value="PD40"/>
    <property type="match status" value="4"/>
</dbReference>
<keyword evidence="5" id="KW-0131">Cell cycle</keyword>
<dbReference type="SUPFAM" id="SSF52964">
    <property type="entry name" value="TolB, N-terminal domain"/>
    <property type="match status" value="1"/>
</dbReference>
<comment type="subcellular location">
    <subcellularLocation>
        <location evidence="1 5">Periplasm</location>
    </subcellularLocation>
</comment>
<reference evidence="7 8" key="1">
    <citation type="submission" date="2024-05" db="EMBL/GenBank/DDBJ databases">
        <title>Genome Sequence and Characterization of the New Strain Purple Sulfur Bacterium of Genus Thioalkalicoccus.</title>
        <authorList>
            <person name="Bryantseva I.A."/>
            <person name="Kyndt J.A."/>
            <person name="Imhoff J.F."/>
        </authorList>
    </citation>
    <scope>NUCLEOTIDE SEQUENCE [LARGE SCALE GENOMIC DNA]</scope>
    <source>
        <strain evidence="7 8">Um2</strain>
    </source>
</reference>
<dbReference type="InterPro" id="IPR011042">
    <property type="entry name" value="6-blade_b-propeller_TolB-like"/>
</dbReference>
<dbReference type="Gene3D" id="2.120.10.30">
    <property type="entry name" value="TolB, C-terminal domain"/>
    <property type="match status" value="1"/>
</dbReference>
<evidence type="ECO:0000256" key="2">
    <source>
        <dbReference type="ARBA" id="ARBA00009820"/>
    </source>
</evidence>
<evidence type="ECO:0000256" key="4">
    <source>
        <dbReference type="ARBA" id="ARBA00022764"/>
    </source>
</evidence>
<evidence type="ECO:0000256" key="5">
    <source>
        <dbReference type="HAMAP-Rule" id="MF_00671"/>
    </source>
</evidence>
<comment type="subunit">
    <text evidence="5">The Tol-Pal system is composed of five core proteins: the inner membrane proteins TolA, TolQ and TolR, the periplasmic protein TolB and the outer membrane protein Pal. They form a network linking the inner and outer membranes and the peptidoglycan layer.</text>
</comment>
<feature type="signal peptide" evidence="5">
    <location>
        <begin position="1"/>
        <end position="21"/>
    </location>
</feature>
<evidence type="ECO:0000259" key="6">
    <source>
        <dbReference type="Pfam" id="PF04052"/>
    </source>
</evidence>
<comment type="similarity">
    <text evidence="2 5">Belongs to the TolB family.</text>
</comment>
<evidence type="ECO:0000313" key="8">
    <source>
        <dbReference type="Proteomes" id="UP001564408"/>
    </source>
</evidence>
<protein>
    <recommendedName>
        <fullName evidence="5">Tol-Pal system protein TolB</fullName>
    </recommendedName>
</protein>
<evidence type="ECO:0000256" key="3">
    <source>
        <dbReference type="ARBA" id="ARBA00022729"/>
    </source>
</evidence>
<keyword evidence="5" id="KW-0132">Cell division</keyword>
<dbReference type="EMBL" id="JBDKXB010000002">
    <property type="protein sequence ID" value="MEY6431116.1"/>
    <property type="molecule type" value="Genomic_DNA"/>
</dbReference>
<gene>
    <name evidence="5 7" type="primary">tolB</name>
    <name evidence="7" type="ORF">ABC977_01685</name>
</gene>
<comment type="function">
    <text evidence="5">Part of the Tol-Pal system, which plays a role in outer membrane invagination during cell division and is important for maintaining outer membrane integrity.</text>
</comment>
<feature type="domain" description="TolB N-terminal" evidence="6">
    <location>
        <begin position="23"/>
        <end position="127"/>
    </location>
</feature>
<dbReference type="Gene3D" id="3.40.50.10070">
    <property type="entry name" value="TolB, N-terminal domain"/>
    <property type="match status" value="1"/>
</dbReference>
<dbReference type="Pfam" id="PF04052">
    <property type="entry name" value="TolB_N"/>
    <property type="match status" value="1"/>
</dbReference>
<keyword evidence="3 5" id="KW-0732">Signal</keyword>
<dbReference type="SUPFAM" id="SSF69304">
    <property type="entry name" value="Tricorn protease N-terminal domain"/>
    <property type="match status" value="1"/>
</dbReference>
<dbReference type="InterPro" id="IPR011659">
    <property type="entry name" value="WD40"/>
</dbReference>
<dbReference type="PANTHER" id="PTHR36842">
    <property type="entry name" value="PROTEIN TOLB HOMOLOG"/>
    <property type="match status" value="1"/>
</dbReference>
<comment type="caution">
    <text evidence="7">The sequence shown here is derived from an EMBL/GenBank/DDBJ whole genome shotgun (WGS) entry which is preliminary data.</text>
</comment>
<dbReference type="HAMAP" id="MF_00671">
    <property type="entry name" value="TolB"/>
    <property type="match status" value="1"/>
</dbReference>
<name>A0ABV4BA03_9GAMM</name>
<dbReference type="RefSeq" id="WP_369665502.1">
    <property type="nucleotide sequence ID" value="NZ_JBDKXB010000002.1"/>
</dbReference>
<accession>A0ABV4BA03</accession>
<dbReference type="Proteomes" id="UP001564408">
    <property type="component" value="Unassembled WGS sequence"/>
</dbReference>